<dbReference type="RefSeq" id="WP_188673255.1">
    <property type="nucleotide sequence ID" value="NZ_BMKA01000002.1"/>
</dbReference>
<dbReference type="EMBL" id="BMKA01000002">
    <property type="protein sequence ID" value="GGA16736.1"/>
    <property type="molecule type" value="Genomic_DNA"/>
</dbReference>
<dbReference type="PANTHER" id="PTHR37089">
    <property type="entry name" value="PROTEIN U-RELATED"/>
    <property type="match status" value="1"/>
</dbReference>
<keyword evidence="4" id="KW-1185">Reference proteome</keyword>
<name>A0A916QVU1_9RHOB</name>
<proteinExistence type="predicted"/>
<dbReference type="PANTHER" id="PTHR37089:SF3">
    <property type="entry name" value="EXPORTED PROTEIN"/>
    <property type="match status" value="1"/>
</dbReference>
<keyword evidence="1" id="KW-0732">Signal</keyword>
<dbReference type="InterPro" id="IPR007893">
    <property type="entry name" value="Spore_coat_U/FanG"/>
</dbReference>
<sequence>MKRFNKFISAATVGLAIVASPVVSATKSAVLAVSATVDDTCIIAAAPGLGFGTVDGATVTNETVAGEITVSCTTAKTGLTLTMGGSVNKDGTQRRMYNGVSGYLPYNIHTDSGHTTEVGIDEQFGDAFNVLAGAPQSFSVYGQVPAGSYVQGVYADTITVTLTY</sequence>
<accession>A0A916QVU1</accession>
<reference evidence="3" key="2">
    <citation type="submission" date="2020-09" db="EMBL/GenBank/DDBJ databases">
        <authorList>
            <person name="Sun Q."/>
            <person name="Zhou Y."/>
        </authorList>
    </citation>
    <scope>NUCLEOTIDE SEQUENCE</scope>
    <source>
        <strain evidence="3">CGMCC 1.15880</strain>
    </source>
</reference>
<dbReference type="Proteomes" id="UP000628017">
    <property type="component" value="Unassembled WGS sequence"/>
</dbReference>
<dbReference type="SMART" id="SM00972">
    <property type="entry name" value="SCPU"/>
    <property type="match status" value="1"/>
</dbReference>
<feature type="chain" id="PRO_5037525610" description="Spore coat protein U/FanG domain-containing protein" evidence="1">
    <location>
        <begin position="25"/>
        <end position="164"/>
    </location>
</feature>
<gene>
    <name evidence="3" type="ORF">GCM10011498_16590</name>
</gene>
<feature type="domain" description="Spore coat protein U/FanG" evidence="2">
    <location>
        <begin position="29"/>
        <end position="161"/>
    </location>
</feature>
<evidence type="ECO:0000259" key="2">
    <source>
        <dbReference type="Pfam" id="PF05229"/>
    </source>
</evidence>
<dbReference type="InterPro" id="IPR053167">
    <property type="entry name" value="Spore_coat_component"/>
</dbReference>
<organism evidence="3 4">
    <name type="scientific">Neptunicoccus cionae</name>
    <dbReference type="NCBI Taxonomy" id="2035344"/>
    <lineage>
        <taxon>Bacteria</taxon>
        <taxon>Pseudomonadati</taxon>
        <taxon>Pseudomonadota</taxon>
        <taxon>Alphaproteobacteria</taxon>
        <taxon>Rhodobacterales</taxon>
        <taxon>Paracoccaceae</taxon>
        <taxon>Neptunicoccus</taxon>
    </lineage>
</organism>
<feature type="signal peptide" evidence="1">
    <location>
        <begin position="1"/>
        <end position="24"/>
    </location>
</feature>
<evidence type="ECO:0000256" key="1">
    <source>
        <dbReference type="SAM" id="SignalP"/>
    </source>
</evidence>
<dbReference type="Pfam" id="PF05229">
    <property type="entry name" value="SCPU"/>
    <property type="match status" value="1"/>
</dbReference>
<comment type="caution">
    <text evidence="3">The sequence shown here is derived from an EMBL/GenBank/DDBJ whole genome shotgun (WGS) entry which is preliminary data.</text>
</comment>
<dbReference type="AlphaFoldDB" id="A0A916QVU1"/>
<reference evidence="3" key="1">
    <citation type="journal article" date="2014" name="Int. J. Syst. Evol. Microbiol.">
        <title>Complete genome sequence of Corynebacterium casei LMG S-19264T (=DSM 44701T), isolated from a smear-ripened cheese.</title>
        <authorList>
            <consortium name="US DOE Joint Genome Institute (JGI-PGF)"/>
            <person name="Walter F."/>
            <person name="Albersmeier A."/>
            <person name="Kalinowski J."/>
            <person name="Ruckert C."/>
        </authorList>
    </citation>
    <scope>NUCLEOTIDE SEQUENCE</scope>
    <source>
        <strain evidence="3">CGMCC 1.15880</strain>
    </source>
</reference>
<protein>
    <recommendedName>
        <fullName evidence="2">Spore coat protein U/FanG domain-containing protein</fullName>
    </recommendedName>
</protein>
<evidence type="ECO:0000313" key="3">
    <source>
        <dbReference type="EMBL" id="GGA16736.1"/>
    </source>
</evidence>
<evidence type="ECO:0000313" key="4">
    <source>
        <dbReference type="Proteomes" id="UP000628017"/>
    </source>
</evidence>